<comment type="caution">
    <text evidence="1">The sequence shown here is derived from an EMBL/GenBank/DDBJ whole genome shotgun (WGS) entry which is preliminary data.</text>
</comment>
<keyword evidence="2" id="KW-1185">Reference proteome</keyword>
<dbReference type="EMBL" id="QBKQ01000002">
    <property type="protein sequence ID" value="PTX43428.1"/>
    <property type="molecule type" value="Genomic_DNA"/>
</dbReference>
<evidence type="ECO:0000313" key="2">
    <source>
        <dbReference type="Proteomes" id="UP000244174"/>
    </source>
</evidence>
<protein>
    <submittedName>
        <fullName evidence="1">Uncharacterized protein</fullName>
    </submittedName>
</protein>
<dbReference type="AlphaFoldDB" id="A0A2T6AHY5"/>
<sequence>MIKKLFLLGLLFLNLNSCSKSKKSLSDFKFEKGESSLELKIVNGNDYLTYNKPIRTDFKLENIDPNTLSIFGAGIKILTIENGITKTEINVPDNYLESDTLNIKLRFEINGKETKTEFNVPIKREQ</sequence>
<dbReference type="Proteomes" id="UP000244174">
    <property type="component" value="Unassembled WGS sequence"/>
</dbReference>
<name>A0A2T6AHY5_9FLAO</name>
<organism evidence="1 2">
    <name type="scientific">Christiangramia gaetbulicola</name>
    <dbReference type="NCBI Taxonomy" id="703340"/>
    <lineage>
        <taxon>Bacteria</taxon>
        <taxon>Pseudomonadati</taxon>
        <taxon>Bacteroidota</taxon>
        <taxon>Flavobacteriia</taxon>
        <taxon>Flavobacteriales</taxon>
        <taxon>Flavobacteriaceae</taxon>
        <taxon>Christiangramia</taxon>
    </lineage>
</organism>
<accession>A0A2T6AHY5</accession>
<evidence type="ECO:0000313" key="1">
    <source>
        <dbReference type="EMBL" id="PTX43428.1"/>
    </source>
</evidence>
<proteinExistence type="predicted"/>
<reference evidence="1 2" key="1">
    <citation type="submission" date="2018-04" db="EMBL/GenBank/DDBJ databases">
        <title>Genomic Encyclopedia of Archaeal and Bacterial Type Strains, Phase II (KMG-II): from individual species to whole genera.</title>
        <authorList>
            <person name="Goeker M."/>
        </authorList>
    </citation>
    <scope>NUCLEOTIDE SEQUENCE [LARGE SCALE GENOMIC DNA]</scope>
    <source>
        <strain evidence="1 2">DSM 23082</strain>
    </source>
</reference>
<gene>
    <name evidence="1" type="ORF">C8P64_1955</name>
</gene>